<reference evidence="6" key="1">
    <citation type="journal article" date="2020" name="ISME J.">
        <title>Gammaproteobacteria mediating utilization of methyl-, sulfur- and petroleum organic compounds in deep ocean hydrothermal plumes.</title>
        <authorList>
            <person name="Zhou Z."/>
            <person name="Liu Y."/>
            <person name="Pan J."/>
            <person name="Cron B.R."/>
            <person name="Toner B.M."/>
            <person name="Anantharaman K."/>
            <person name="Breier J.A."/>
            <person name="Dick G.J."/>
            <person name="Li M."/>
        </authorList>
    </citation>
    <scope>NUCLEOTIDE SEQUENCE</scope>
    <source>
        <strain evidence="6">SZUA-1501</strain>
    </source>
</reference>
<evidence type="ECO:0000313" key="6">
    <source>
        <dbReference type="EMBL" id="HIP97888.1"/>
    </source>
</evidence>
<protein>
    <submittedName>
        <fullName evidence="6">HIT domain-containing protein</fullName>
    </submittedName>
</protein>
<evidence type="ECO:0000256" key="2">
    <source>
        <dbReference type="PIRSR" id="PIRSR639383-1"/>
    </source>
</evidence>
<dbReference type="GO" id="GO:0000166">
    <property type="term" value="F:nucleotide binding"/>
    <property type="evidence" value="ECO:0007669"/>
    <property type="project" value="UniProtKB-KW"/>
</dbReference>
<dbReference type="AlphaFoldDB" id="A0A9D0YP14"/>
<organism evidence="6 7">
    <name type="scientific">Aquifex aeolicus</name>
    <dbReference type="NCBI Taxonomy" id="63363"/>
    <lineage>
        <taxon>Bacteria</taxon>
        <taxon>Pseudomonadati</taxon>
        <taxon>Aquificota</taxon>
        <taxon>Aquificia</taxon>
        <taxon>Aquificales</taxon>
        <taxon>Aquificaceae</taxon>
        <taxon>Aquifex</taxon>
    </lineage>
</organism>
<evidence type="ECO:0000259" key="5">
    <source>
        <dbReference type="PROSITE" id="PS51084"/>
    </source>
</evidence>
<feature type="active site" description="Tele-AMP-histidine intermediate" evidence="2">
    <location>
        <position position="123"/>
    </location>
</feature>
<dbReference type="EMBL" id="DQVE01000007">
    <property type="protein sequence ID" value="HIP97888.1"/>
    <property type="molecule type" value="Genomic_DNA"/>
</dbReference>
<feature type="binding site" evidence="3">
    <location>
        <position position="125"/>
    </location>
    <ligand>
        <name>substrate</name>
    </ligand>
</feature>
<name>A0A9D0YP14_AQUAO</name>
<feature type="domain" description="HIT" evidence="5">
    <location>
        <begin position="24"/>
        <end position="136"/>
    </location>
</feature>
<dbReference type="CDD" id="cd01275">
    <property type="entry name" value="FHIT"/>
    <property type="match status" value="1"/>
</dbReference>
<dbReference type="PANTHER" id="PTHR42997">
    <property type="entry name" value="HIT FAMILY HYDROLASE"/>
    <property type="match status" value="1"/>
</dbReference>
<dbReference type="SUPFAM" id="SSF54197">
    <property type="entry name" value="HIT-like"/>
    <property type="match status" value="1"/>
</dbReference>
<gene>
    <name evidence="6" type="ORF">EYH37_00760</name>
</gene>
<dbReference type="Gene3D" id="3.30.428.10">
    <property type="entry name" value="HIT-like"/>
    <property type="match status" value="1"/>
</dbReference>
<dbReference type="PROSITE" id="PS51084">
    <property type="entry name" value="HIT_2"/>
    <property type="match status" value="1"/>
</dbReference>
<dbReference type="InterPro" id="IPR052908">
    <property type="entry name" value="AP-4-A_phosphorylase"/>
</dbReference>
<feature type="binding site" evidence="3">
    <location>
        <position position="53"/>
    </location>
    <ligand>
        <name>substrate</name>
    </ligand>
</feature>
<comment type="caution">
    <text evidence="6">The sequence shown here is derived from an EMBL/GenBank/DDBJ whole genome shotgun (WGS) entry which is preliminary data.</text>
</comment>
<dbReference type="InterPro" id="IPR011146">
    <property type="entry name" value="HIT-like"/>
</dbReference>
<dbReference type="InterPro" id="IPR036265">
    <property type="entry name" value="HIT-like_sf"/>
</dbReference>
<dbReference type="InterPro" id="IPR039383">
    <property type="entry name" value="FHIT"/>
</dbReference>
<dbReference type="GO" id="GO:0003824">
    <property type="term" value="F:catalytic activity"/>
    <property type="evidence" value="ECO:0007669"/>
    <property type="project" value="InterPro"/>
</dbReference>
<evidence type="ECO:0000313" key="7">
    <source>
        <dbReference type="Proteomes" id="UP000606463"/>
    </source>
</evidence>
<proteinExistence type="predicted"/>
<dbReference type="Proteomes" id="UP000606463">
    <property type="component" value="Unassembled WGS sequence"/>
</dbReference>
<evidence type="ECO:0000256" key="4">
    <source>
        <dbReference type="PROSITE-ProRule" id="PRU00464"/>
    </source>
</evidence>
<accession>A0A9D0YP14</accession>
<evidence type="ECO:0000256" key="1">
    <source>
        <dbReference type="ARBA" id="ARBA00022741"/>
    </source>
</evidence>
<evidence type="ECO:0000256" key="3">
    <source>
        <dbReference type="PIRSR" id="PIRSR639383-2"/>
    </source>
</evidence>
<dbReference type="PANTHER" id="PTHR42997:SF1">
    <property type="entry name" value="AP-4-A PHOSPHORYLASE"/>
    <property type="match status" value="1"/>
</dbReference>
<sequence length="171" mass="19869">MQHLWAFWRSTYIENVDKISEDCFLCEAIKQPPKKYREYLVLHRGKTAFVIMNLYPYNGGHLMVCPIRHTDDFTSLTEEEILEINKLVRACIKALKETISPHGFNVGWNLGRVAGAGLEQHIHCHIVPRWHGDTNFMPVLSQTKVISQHFLSLYDRIKPVLERLIKGDERG</sequence>
<keyword evidence="1" id="KW-0547">Nucleotide-binding</keyword>
<feature type="short sequence motif" description="Histidine triad motif" evidence="4">
    <location>
        <begin position="121"/>
        <end position="125"/>
    </location>
</feature>
<dbReference type="Pfam" id="PF01230">
    <property type="entry name" value="HIT"/>
    <property type="match status" value="1"/>
</dbReference>